<name>A0A2J8MNS5_PANTR</name>
<feature type="compositionally biased region" description="Low complexity" evidence="14">
    <location>
        <begin position="171"/>
        <end position="184"/>
    </location>
</feature>
<feature type="non-terminal residue" evidence="16">
    <location>
        <position position="184"/>
    </location>
</feature>
<keyword evidence="2" id="KW-0678">Repressor</keyword>
<keyword evidence="9" id="KW-0539">Nucleus</keyword>
<dbReference type="GO" id="GO:0031519">
    <property type="term" value="C:PcG protein complex"/>
    <property type="evidence" value="ECO:0007669"/>
    <property type="project" value="UniProtKB-ARBA"/>
</dbReference>
<feature type="domain" description="RING-type" evidence="15">
    <location>
        <begin position="8"/>
        <end position="34"/>
    </location>
</feature>
<evidence type="ECO:0000259" key="15">
    <source>
        <dbReference type="PROSITE" id="PS50089"/>
    </source>
</evidence>
<evidence type="ECO:0000256" key="7">
    <source>
        <dbReference type="ARBA" id="ARBA00023015"/>
    </source>
</evidence>
<dbReference type="Proteomes" id="UP000236370">
    <property type="component" value="Unassembled WGS sequence"/>
</dbReference>
<evidence type="ECO:0000256" key="13">
    <source>
        <dbReference type="PROSITE-ProRule" id="PRU00175"/>
    </source>
</evidence>
<evidence type="ECO:0000256" key="4">
    <source>
        <dbReference type="ARBA" id="ARBA00022771"/>
    </source>
</evidence>
<dbReference type="Pfam" id="PF16207">
    <property type="entry name" value="RAWUL"/>
    <property type="match status" value="1"/>
</dbReference>
<dbReference type="InterPro" id="IPR013083">
    <property type="entry name" value="Znf_RING/FYVE/PHD"/>
</dbReference>
<dbReference type="GO" id="GO:0006325">
    <property type="term" value="P:chromatin organization"/>
    <property type="evidence" value="ECO:0007669"/>
    <property type="project" value="UniProtKB-KW"/>
</dbReference>
<dbReference type="PANTHER" id="PTHR10825">
    <property type="entry name" value="RING FINGER DOMAIN-CONTAINING, POLYCOMB GROUP COMPONENT"/>
    <property type="match status" value="1"/>
</dbReference>
<sequence length="184" mass="21262">YFIDATTIIECLHSFCKTCIVRYLETSKYCPICDVQVHKTRPLLNIRLDRKVNKDKEKSKEEVNDKRYLRCPAAMTVMHLRKFLRSKMDIPNTFQIDVMYEEEPLKDYYTLMDIAYIYTWRRNGPLPLKYRVRPTCKRMKISHQRDGLTNAGELESDSGSDKANSPAGGIPSTSSCLPSPSTPV</sequence>
<keyword evidence="7" id="KW-0805">Transcription regulation</keyword>
<proteinExistence type="predicted"/>
<evidence type="ECO:0000313" key="17">
    <source>
        <dbReference type="Proteomes" id="UP000236370"/>
    </source>
</evidence>
<dbReference type="Gene3D" id="3.30.40.10">
    <property type="entry name" value="Zinc/RING finger domain, C3HC4 (zinc finger)"/>
    <property type="match status" value="1"/>
</dbReference>
<evidence type="ECO:0000256" key="9">
    <source>
        <dbReference type="ARBA" id="ARBA00023242"/>
    </source>
</evidence>
<dbReference type="InterPro" id="IPR032443">
    <property type="entry name" value="RAWUL"/>
</dbReference>
<evidence type="ECO:0000256" key="14">
    <source>
        <dbReference type="SAM" id="MobiDB-lite"/>
    </source>
</evidence>
<dbReference type="SMR" id="A0A2J8MNS5"/>
<dbReference type="AlphaFoldDB" id="A0A2J8MNS5"/>
<evidence type="ECO:0000256" key="12">
    <source>
        <dbReference type="ARBA" id="ARBA00045235"/>
    </source>
</evidence>
<comment type="caution">
    <text evidence="16">The sequence shown here is derived from an EMBL/GenBank/DDBJ whole genome shotgun (WGS) entry which is preliminary data.</text>
</comment>
<dbReference type="PANTHER" id="PTHR10825:SF21">
    <property type="entry name" value="POLYCOMB COMPLEX PROTEIN BMI-1"/>
    <property type="match status" value="1"/>
</dbReference>
<evidence type="ECO:0000256" key="1">
    <source>
        <dbReference type="ARBA" id="ARBA00004123"/>
    </source>
</evidence>
<keyword evidence="4 13" id="KW-0863">Zinc-finger</keyword>
<organism evidence="16 17">
    <name type="scientific">Pan troglodytes</name>
    <name type="common">Chimpanzee</name>
    <dbReference type="NCBI Taxonomy" id="9598"/>
    <lineage>
        <taxon>Eukaryota</taxon>
        <taxon>Metazoa</taxon>
        <taxon>Chordata</taxon>
        <taxon>Craniata</taxon>
        <taxon>Vertebrata</taxon>
        <taxon>Euteleostomi</taxon>
        <taxon>Mammalia</taxon>
        <taxon>Eutheria</taxon>
        <taxon>Euarchontoglires</taxon>
        <taxon>Primates</taxon>
        <taxon>Haplorrhini</taxon>
        <taxon>Catarrhini</taxon>
        <taxon>Hominidae</taxon>
        <taxon>Pan</taxon>
    </lineage>
</organism>
<feature type="non-terminal residue" evidence="16">
    <location>
        <position position="1"/>
    </location>
</feature>
<keyword evidence="5" id="KW-0862">Zinc</keyword>
<dbReference type="FunFam" id="3.10.20.90:FF:000106">
    <property type="entry name" value="Polycomb complex protein BMI-1"/>
    <property type="match status" value="1"/>
</dbReference>
<dbReference type="PROSITE" id="PS00518">
    <property type="entry name" value="ZF_RING_1"/>
    <property type="match status" value="1"/>
</dbReference>
<dbReference type="EMBL" id="NBAG03000250">
    <property type="protein sequence ID" value="PNI61152.1"/>
    <property type="molecule type" value="Genomic_DNA"/>
</dbReference>
<evidence type="ECO:0000256" key="8">
    <source>
        <dbReference type="ARBA" id="ARBA00023163"/>
    </source>
</evidence>
<comment type="subcellular location">
    <subcellularLocation>
        <location evidence="1">Nucleus</location>
    </subcellularLocation>
</comment>
<reference evidence="16 17" key="1">
    <citation type="submission" date="2017-12" db="EMBL/GenBank/DDBJ databases">
        <title>High-resolution comparative analysis of great ape genomes.</title>
        <authorList>
            <person name="Pollen A."/>
            <person name="Hastie A."/>
            <person name="Hormozdiari F."/>
            <person name="Dougherty M."/>
            <person name="Liu R."/>
            <person name="Chaisson M."/>
            <person name="Hoppe E."/>
            <person name="Hill C."/>
            <person name="Pang A."/>
            <person name="Hillier L."/>
            <person name="Baker C."/>
            <person name="Armstrong J."/>
            <person name="Shendure J."/>
            <person name="Paten B."/>
            <person name="Wilson R."/>
            <person name="Chao H."/>
            <person name="Schneider V."/>
            <person name="Ventura M."/>
            <person name="Kronenberg Z."/>
            <person name="Murali S."/>
            <person name="Gordon D."/>
            <person name="Cantsilieris S."/>
            <person name="Munson K."/>
            <person name="Nelson B."/>
            <person name="Raja A."/>
            <person name="Underwood J."/>
            <person name="Diekhans M."/>
            <person name="Fiddes I."/>
            <person name="Haussler D."/>
            <person name="Eichler E."/>
        </authorList>
    </citation>
    <scope>NUCLEOTIDE SEQUENCE [LARGE SCALE GENOMIC DNA]</scope>
    <source>
        <strain evidence="16">Yerkes chimp pedigree #C0471</strain>
    </source>
</reference>
<protein>
    <recommendedName>
        <fullName evidence="10">Polycomb complex protein BMI-1</fullName>
    </recommendedName>
    <alternativeName>
        <fullName evidence="11">Polycomb group RING finger protein 4</fullName>
    </alternativeName>
</protein>
<dbReference type="PROSITE" id="PS50089">
    <property type="entry name" value="ZF_RING_2"/>
    <property type="match status" value="1"/>
</dbReference>
<dbReference type="InterPro" id="IPR001841">
    <property type="entry name" value="Znf_RING"/>
</dbReference>
<gene>
    <name evidence="16" type="ORF">CK820_G0018961</name>
</gene>
<evidence type="ECO:0000313" key="16">
    <source>
        <dbReference type="EMBL" id="PNI61152.1"/>
    </source>
</evidence>
<dbReference type="SUPFAM" id="SSF57850">
    <property type="entry name" value="RING/U-box"/>
    <property type="match status" value="1"/>
</dbReference>
<keyword evidence="8" id="KW-0804">Transcription</keyword>
<keyword evidence="6" id="KW-0156">Chromatin regulator</keyword>
<evidence type="ECO:0000256" key="11">
    <source>
        <dbReference type="ARBA" id="ARBA00042731"/>
    </source>
</evidence>
<evidence type="ECO:0000256" key="6">
    <source>
        <dbReference type="ARBA" id="ARBA00022853"/>
    </source>
</evidence>
<feature type="region of interest" description="Disordered" evidence="14">
    <location>
        <begin position="141"/>
        <end position="184"/>
    </location>
</feature>
<comment type="function">
    <text evidence="12">Component of a Polycomb group (PcG) multiprotein PRC1-like complex, a complex class required to maintain the transcriptionally repressive state of many genes, including Hox genes, throughout development. PcG PRC1 complex acts via chromatin remodeling and modification of histones; it mediates monoubiquitination of histone H2A 'Lys-119', rendering chromatin heritably changed in its expressibility. The complex composed of RNF2, UB2D3 and BMI1 binds nucleosomes, and has activity only with nucleosomal histone H2A. In the PRC1-like complex, regulates the E3 ubiquitin-protein ligase activity of RNF2/RING2.</text>
</comment>
<evidence type="ECO:0000256" key="2">
    <source>
        <dbReference type="ARBA" id="ARBA00022491"/>
    </source>
</evidence>
<evidence type="ECO:0000256" key="5">
    <source>
        <dbReference type="ARBA" id="ARBA00022833"/>
    </source>
</evidence>
<evidence type="ECO:0000256" key="10">
    <source>
        <dbReference type="ARBA" id="ARBA00039211"/>
    </source>
</evidence>
<accession>A0A2J8MNS5</accession>
<dbReference type="Pfam" id="PF13923">
    <property type="entry name" value="zf-C3HC4_2"/>
    <property type="match status" value="1"/>
</dbReference>
<dbReference type="Gene3D" id="3.10.20.90">
    <property type="entry name" value="Phosphatidylinositol 3-kinase Catalytic Subunit, Chain A, domain 1"/>
    <property type="match status" value="1"/>
</dbReference>
<dbReference type="InterPro" id="IPR017907">
    <property type="entry name" value="Znf_RING_CS"/>
</dbReference>
<dbReference type="GO" id="GO:0008270">
    <property type="term" value="F:zinc ion binding"/>
    <property type="evidence" value="ECO:0007669"/>
    <property type="project" value="UniProtKB-KW"/>
</dbReference>
<keyword evidence="3" id="KW-0479">Metal-binding</keyword>
<evidence type="ECO:0000256" key="3">
    <source>
        <dbReference type="ARBA" id="ARBA00022723"/>
    </source>
</evidence>